<accession>A0A848M9T2</accession>
<dbReference type="PANTHER" id="PTHR13748:SF62">
    <property type="entry name" value="COBW DOMAIN-CONTAINING PROTEIN"/>
    <property type="match status" value="1"/>
</dbReference>
<dbReference type="SUPFAM" id="SSF52540">
    <property type="entry name" value="P-loop containing nucleoside triphosphate hydrolases"/>
    <property type="match status" value="1"/>
</dbReference>
<feature type="domain" description="CobW C-terminal" evidence="7">
    <location>
        <begin position="240"/>
        <end position="327"/>
    </location>
</feature>
<dbReference type="SUPFAM" id="SSF90002">
    <property type="entry name" value="Hypothetical protein YjiA, C-terminal domain"/>
    <property type="match status" value="1"/>
</dbReference>
<evidence type="ECO:0000256" key="3">
    <source>
        <dbReference type="ARBA" id="ARBA00023186"/>
    </source>
</evidence>
<dbReference type="RefSeq" id="WP_169505036.1">
    <property type="nucleotide sequence ID" value="NZ_JABBPN010000008.1"/>
</dbReference>
<keyword evidence="2" id="KW-0378">Hydrolase</keyword>
<organism evidence="8 9">
    <name type="scientific">Paenibacillus lemnae</name>
    <dbReference type="NCBI Taxonomy" id="1330551"/>
    <lineage>
        <taxon>Bacteria</taxon>
        <taxon>Bacillati</taxon>
        <taxon>Bacillota</taxon>
        <taxon>Bacilli</taxon>
        <taxon>Bacillales</taxon>
        <taxon>Paenibacillaceae</taxon>
        <taxon>Paenibacillus</taxon>
    </lineage>
</organism>
<keyword evidence="1" id="KW-0547">Nucleotide-binding</keyword>
<evidence type="ECO:0000256" key="5">
    <source>
        <dbReference type="ARBA" id="ARBA00049117"/>
    </source>
</evidence>
<comment type="catalytic activity">
    <reaction evidence="5">
        <text>GTP + H2O = GDP + phosphate + H(+)</text>
        <dbReference type="Rhea" id="RHEA:19669"/>
        <dbReference type="ChEBI" id="CHEBI:15377"/>
        <dbReference type="ChEBI" id="CHEBI:15378"/>
        <dbReference type="ChEBI" id="CHEBI:37565"/>
        <dbReference type="ChEBI" id="CHEBI:43474"/>
        <dbReference type="ChEBI" id="CHEBI:58189"/>
    </reaction>
    <physiologicalReaction direction="left-to-right" evidence="5">
        <dbReference type="Rhea" id="RHEA:19670"/>
    </physiologicalReaction>
</comment>
<dbReference type="InterPro" id="IPR003495">
    <property type="entry name" value="CobW/HypB/UreG_nucleotide-bd"/>
</dbReference>
<dbReference type="InterPro" id="IPR051316">
    <property type="entry name" value="Zinc-reg_GTPase_activator"/>
</dbReference>
<feature type="region of interest" description="Disordered" evidence="6">
    <location>
        <begin position="210"/>
        <end position="240"/>
    </location>
</feature>
<gene>
    <name evidence="8" type="ORF">HII30_10775</name>
</gene>
<dbReference type="GO" id="GO:0000166">
    <property type="term" value="F:nucleotide binding"/>
    <property type="evidence" value="ECO:0007669"/>
    <property type="project" value="UniProtKB-KW"/>
</dbReference>
<evidence type="ECO:0000313" key="8">
    <source>
        <dbReference type="EMBL" id="NMO96254.1"/>
    </source>
</evidence>
<dbReference type="Pfam" id="PF07683">
    <property type="entry name" value="CobW_C"/>
    <property type="match status" value="1"/>
</dbReference>
<proteinExistence type="inferred from homology"/>
<dbReference type="Gene3D" id="3.30.1220.10">
    <property type="entry name" value="CobW-like, C-terminal domain"/>
    <property type="match status" value="1"/>
</dbReference>
<dbReference type="Pfam" id="PF02492">
    <property type="entry name" value="cobW"/>
    <property type="match status" value="1"/>
</dbReference>
<evidence type="ECO:0000256" key="2">
    <source>
        <dbReference type="ARBA" id="ARBA00022801"/>
    </source>
</evidence>
<dbReference type="CDD" id="cd03112">
    <property type="entry name" value="CobW-like"/>
    <property type="match status" value="1"/>
</dbReference>
<dbReference type="GO" id="GO:0016787">
    <property type="term" value="F:hydrolase activity"/>
    <property type="evidence" value="ECO:0007669"/>
    <property type="project" value="UniProtKB-KW"/>
</dbReference>
<dbReference type="GO" id="GO:0005737">
    <property type="term" value="C:cytoplasm"/>
    <property type="evidence" value="ECO:0007669"/>
    <property type="project" value="TreeGrafter"/>
</dbReference>
<dbReference type="Gene3D" id="3.40.50.300">
    <property type="entry name" value="P-loop containing nucleotide triphosphate hydrolases"/>
    <property type="match status" value="1"/>
</dbReference>
<comment type="similarity">
    <text evidence="4">Belongs to the SIMIBI class G3E GTPase family. ZNG1 subfamily.</text>
</comment>
<comment type="caution">
    <text evidence="8">The sequence shown here is derived from an EMBL/GenBank/DDBJ whole genome shotgun (WGS) entry which is preliminary data.</text>
</comment>
<keyword evidence="3" id="KW-0143">Chaperone</keyword>
<dbReference type="InterPro" id="IPR011629">
    <property type="entry name" value="CobW-like_C"/>
</dbReference>
<dbReference type="AlphaFoldDB" id="A0A848M9T2"/>
<evidence type="ECO:0000256" key="6">
    <source>
        <dbReference type="SAM" id="MobiDB-lite"/>
    </source>
</evidence>
<dbReference type="InterPro" id="IPR036627">
    <property type="entry name" value="CobW-likC_sf"/>
</dbReference>
<evidence type="ECO:0000313" key="9">
    <source>
        <dbReference type="Proteomes" id="UP000565468"/>
    </source>
</evidence>
<dbReference type="SMART" id="SM00833">
    <property type="entry name" value="CobW_C"/>
    <property type="match status" value="1"/>
</dbReference>
<reference evidence="8 9" key="1">
    <citation type="submission" date="2020-04" db="EMBL/GenBank/DDBJ databases">
        <title>Paenibacillus algicola sp. nov., a novel marine bacterium producing alginate lyase.</title>
        <authorList>
            <person name="Huang H."/>
        </authorList>
    </citation>
    <scope>NUCLEOTIDE SEQUENCE [LARGE SCALE GENOMIC DNA]</scope>
    <source>
        <strain evidence="8 9">L7-75</strain>
    </source>
</reference>
<sequence length="330" mass="36585">MKNSITPIYILSGFLGSGKTSLLTRLIPYWQQQGLKPAVVMNEIGEVNIDSVAAGHAVPTAEMLSGCICCSIRADLAGELGLLIRNEKPDVIILEATGAANPMEILDGLAEAALYMNIEVKQMITVVDSAHLLYLHRQQRAKTYRLMQEQIRCANKLILNKTDRLNNNEQQEAGDIVAKWNPLATMVPAVRCEVDLDVLLTGAHAIQGNTCSGKSEAEHSSCGSSNDHDHGGTHHTHHHVMSYTHHLQGPVDSVHFEHLIRDLPRDIYRAKGIVSFRDTASRFLFQYAFRETDYTKLAPQAGLQDVLVFIGEQFDRDDLQARLEKLAVPD</sequence>
<dbReference type="Proteomes" id="UP000565468">
    <property type="component" value="Unassembled WGS sequence"/>
</dbReference>
<evidence type="ECO:0000256" key="4">
    <source>
        <dbReference type="ARBA" id="ARBA00034320"/>
    </source>
</evidence>
<evidence type="ECO:0000259" key="7">
    <source>
        <dbReference type="SMART" id="SM00833"/>
    </source>
</evidence>
<name>A0A848M9T2_PAELE</name>
<dbReference type="EMBL" id="JABBPN010000008">
    <property type="protein sequence ID" value="NMO96254.1"/>
    <property type="molecule type" value="Genomic_DNA"/>
</dbReference>
<protein>
    <submittedName>
        <fullName evidence="8">GTP-binding protein</fullName>
    </submittedName>
</protein>
<keyword evidence="9" id="KW-1185">Reference proteome</keyword>
<evidence type="ECO:0000256" key="1">
    <source>
        <dbReference type="ARBA" id="ARBA00022741"/>
    </source>
</evidence>
<dbReference type="PANTHER" id="PTHR13748">
    <property type="entry name" value="COBW-RELATED"/>
    <property type="match status" value="1"/>
</dbReference>
<dbReference type="InterPro" id="IPR027417">
    <property type="entry name" value="P-loop_NTPase"/>
</dbReference>